<keyword evidence="1" id="KW-1133">Transmembrane helix</keyword>
<gene>
    <name evidence="3" type="ORF">N0B51_03290</name>
</gene>
<comment type="caution">
    <text evidence="3">The sequence shown here is derived from an EMBL/GenBank/DDBJ whole genome shotgun (WGS) entry which is preliminary data.</text>
</comment>
<evidence type="ECO:0000256" key="1">
    <source>
        <dbReference type="SAM" id="Phobius"/>
    </source>
</evidence>
<name>A0A9X2W004_9SPHN</name>
<evidence type="ECO:0000313" key="3">
    <source>
        <dbReference type="EMBL" id="MCT2557999.1"/>
    </source>
</evidence>
<reference evidence="3" key="1">
    <citation type="submission" date="2022-09" db="EMBL/GenBank/DDBJ databases">
        <title>The genome sequence of Tsuneonella sp. YG55.</title>
        <authorList>
            <person name="Liu Y."/>
        </authorList>
    </citation>
    <scope>NUCLEOTIDE SEQUENCE</scope>
    <source>
        <strain evidence="3">YG55</strain>
    </source>
</reference>
<keyword evidence="1" id="KW-0812">Transmembrane</keyword>
<dbReference type="Proteomes" id="UP001142648">
    <property type="component" value="Unassembled WGS sequence"/>
</dbReference>
<evidence type="ECO:0000259" key="2">
    <source>
        <dbReference type="Pfam" id="PF07811"/>
    </source>
</evidence>
<dbReference type="AlphaFoldDB" id="A0A9X2W004"/>
<keyword evidence="1" id="KW-0472">Membrane</keyword>
<feature type="transmembrane region" description="Helical" evidence="1">
    <location>
        <begin position="20"/>
        <end position="40"/>
    </location>
</feature>
<keyword evidence="4" id="KW-1185">Reference proteome</keyword>
<proteinExistence type="predicted"/>
<dbReference type="RefSeq" id="WP_259960747.1">
    <property type="nucleotide sequence ID" value="NZ_JAOAMV010000001.1"/>
</dbReference>
<dbReference type="InterPro" id="IPR012495">
    <property type="entry name" value="TadE-like_dom"/>
</dbReference>
<dbReference type="EMBL" id="JAOAMV010000001">
    <property type="protein sequence ID" value="MCT2557999.1"/>
    <property type="molecule type" value="Genomic_DNA"/>
</dbReference>
<organism evidence="3 4">
    <name type="scientific">Tsuneonella litorea</name>
    <dbReference type="NCBI Taxonomy" id="2976475"/>
    <lineage>
        <taxon>Bacteria</taxon>
        <taxon>Pseudomonadati</taxon>
        <taxon>Pseudomonadota</taxon>
        <taxon>Alphaproteobacteria</taxon>
        <taxon>Sphingomonadales</taxon>
        <taxon>Erythrobacteraceae</taxon>
        <taxon>Tsuneonella</taxon>
    </lineage>
</organism>
<feature type="domain" description="TadE-like" evidence="2">
    <location>
        <begin position="16"/>
        <end position="58"/>
    </location>
</feature>
<accession>A0A9X2W004</accession>
<evidence type="ECO:0000313" key="4">
    <source>
        <dbReference type="Proteomes" id="UP001142648"/>
    </source>
</evidence>
<protein>
    <submittedName>
        <fullName evidence="3">Pilus assembly protein</fullName>
    </submittedName>
</protein>
<dbReference type="Pfam" id="PF07811">
    <property type="entry name" value="TadE"/>
    <property type="match status" value="1"/>
</dbReference>
<sequence length="145" mass="15910">MSVAPFLGRLARARQGAATVELAVLAPAFMALFFGVFQVGMAMQNYNALRGISADVARYALVQYSTGNKLSKEQLNSYALSVGRSAPYILDSGLYSASITQPAVQRVTGVTEFELTLRYQVFSVMHAYGLRGPYITFRRPIFVKP</sequence>